<dbReference type="RefSeq" id="WP_354459770.1">
    <property type="nucleotide sequence ID" value="NZ_JBEWSZ010000001.1"/>
</dbReference>
<feature type="signal peptide" evidence="1">
    <location>
        <begin position="1"/>
        <end position="26"/>
    </location>
</feature>
<evidence type="ECO:0000313" key="2">
    <source>
        <dbReference type="EMBL" id="MET2827763.1"/>
    </source>
</evidence>
<gene>
    <name evidence="2" type="ORF">ABVQ20_12340</name>
</gene>
<comment type="caution">
    <text evidence="2">The sequence shown here is derived from an EMBL/GenBank/DDBJ whole genome shotgun (WGS) entry which is preliminary data.</text>
</comment>
<reference evidence="2 3" key="1">
    <citation type="submission" date="2024-06" db="EMBL/GenBank/DDBJ databases">
        <authorList>
            <person name="Kim D.-U."/>
        </authorList>
    </citation>
    <scope>NUCLEOTIDE SEQUENCE [LARGE SCALE GENOMIC DNA]</scope>
    <source>
        <strain evidence="2 3">KACC15460</strain>
    </source>
</reference>
<dbReference type="EMBL" id="JBEWSZ010000001">
    <property type="protein sequence ID" value="MET2827763.1"/>
    <property type="molecule type" value="Genomic_DNA"/>
</dbReference>
<keyword evidence="1" id="KW-0732">Signal</keyword>
<name>A0ABV2DCK7_9HYPH</name>
<dbReference type="PROSITE" id="PS51257">
    <property type="entry name" value="PROKAR_LIPOPROTEIN"/>
    <property type="match status" value="1"/>
</dbReference>
<organism evidence="2 3">
    <name type="scientific">Mesorhizobium shangrilense</name>
    <dbReference type="NCBI Taxonomy" id="460060"/>
    <lineage>
        <taxon>Bacteria</taxon>
        <taxon>Pseudomonadati</taxon>
        <taxon>Pseudomonadota</taxon>
        <taxon>Alphaproteobacteria</taxon>
        <taxon>Hyphomicrobiales</taxon>
        <taxon>Phyllobacteriaceae</taxon>
        <taxon>Mesorhizobium</taxon>
    </lineage>
</organism>
<evidence type="ECO:0000313" key="3">
    <source>
        <dbReference type="Proteomes" id="UP001548832"/>
    </source>
</evidence>
<feature type="chain" id="PRO_5045571149" evidence="1">
    <location>
        <begin position="27"/>
        <end position="114"/>
    </location>
</feature>
<sequence>MKLISMARPALVPVLALCLVTGCASIAGSVNPAKYDKMTCVELNNALGSTASEISQTAISRGNVANTSVPRWLLGGSRVKTAVADRETARIDRLKQQQDAIVAARARKCPRSTG</sequence>
<protein>
    <submittedName>
        <fullName evidence="2">Uncharacterized protein</fullName>
    </submittedName>
</protein>
<evidence type="ECO:0000256" key="1">
    <source>
        <dbReference type="SAM" id="SignalP"/>
    </source>
</evidence>
<keyword evidence="3" id="KW-1185">Reference proteome</keyword>
<proteinExistence type="predicted"/>
<dbReference type="Proteomes" id="UP001548832">
    <property type="component" value="Unassembled WGS sequence"/>
</dbReference>
<accession>A0ABV2DCK7</accession>